<reference evidence="1" key="1">
    <citation type="submission" date="2019-02" db="EMBL/GenBank/DDBJ databases">
        <authorList>
            <person name="Gruber-Vodicka R. H."/>
            <person name="Seah K. B. B."/>
        </authorList>
    </citation>
    <scope>NUCLEOTIDE SEQUENCE</scope>
    <source>
        <strain evidence="1">BECK_BZ197</strain>
        <strain evidence="2">BECK_BZ198</strain>
    </source>
</reference>
<dbReference type="AntiFam" id="ANF00125">
    <property type="entry name" value="Shadow ORF (opposite lpxD)"/>
</dbReference>
<dbReference type="EMBL" id="CAADFO010000006">
    <property type="protein sequence ID" value="VFK23838.1"/>
    <property type="molecule type" value="Genomic_DNA"/>
</dbReference>
<evidence type="ECO:0000313" key="2">
    <source>
        <dbReference type="EMBL" id="VFK74611.1"/>
    </source>
</evidence>
<evidence type="ECO:0000313" key="1">
    <source>
        <dbReference type="EMBL" id="VFK23838.1"/>
    </source>
</evidence>
<protein>
    <submittedName>
        <fullName evidence="1">Uncharacterized protein</fullName>
    </submittedName>
</protein>
<gene>
    <name evidence="1" type="ORF">BECKMB1821G_GA0114241_100630</name>
    <name evidence="2" type="ORF">BECKMB1821H_GA0114242_100730</name>
</gene>
<accession>A0A450X3J2</accession>
<organism evidence="1">
    <name type="scientific">Candidatus Kentrum sp. MB</name>
    <dbReference type="NCBI Taxonomy" id="2138164"/>
    <lineage>
        <taxon>Bacteria</taxon>
        <taxon>Pseudomonadati</taxon>
        <taxon>Pseudomonadota</taxon>
        <taxon>Gammaproteobacteria</taxon>
        <taxon>Candidatus Kentrum</taxon>
    </lineage>
</organism>
<proteinExistence type="predicted"/>
<dbReference type="EMBL" id="CAADGH010000007">
    <property type="protein sequence ID" value="VFK74611.1"/>
    <property type="molecule type" value="Genomic_DNA"/>
</dbReference>
<name>A0A450X3J2_9GAMM</name>
<dbReference type="AlphaFoldDB" id="A0A450X3J2"/>
<sequence length="155" mass="17332">MYVICNIQMARNSGGASNDTPFSNVNASCYRYTARDSGMGSDIYIMPNLNLVIYFYTILKDGILQRASIYCGIGSDFHVVTNPHRTELWYSNPCTIVVGNTKTIATDDNSGMDKHSFPDDNILAERYVSYQARMIAHDSLFTHNTTGSDIHLRAD</sequence>